<evidence type="ECO:0000313" key="16">
    <source>
        <dbReference type="Proteomes" id="UP000465361"/>
    </source>
</evidence>
<dbReference type="Proteomes" id="UP000465361">
    <property type="component" value="Unassembled WGS sequence"/>
</dbReference>
<comment type="subcellular location">
    <subcellularLocation>
        <location evidence="1">Membrane</location>
        <topology evidence="1">Multi-pass membrane protein</topology>
    </subcellularLocation>
</comment>
<evidence type="ECO:0000256" key="7">
    <source>
        <dbReference type="ARBA" id="ARBA00022989"/>
    </source>
</evidence>
<evidence type="ECO:0000256" key="1">
    <source>
        <dbReference type="ARBA" id="ARBA00004141"/>
    </source>
</evidence>
<dbReference type="RefSeq" id="WP_246216785.1">
    <property type="nucleotide sequence ID" value="NZ_BLKW01000004.1"/>
</dbReference>
<keyword evidence="4" id="KW-0444">Lipid biosynthesis</keyword>
<keyword evidence="11" id="KW-1208">Phospholipid metabolism</keyword>
<dbReference type="GO" id="GO:0008444">
    <property type="term" value="F:CDP-diacylglycerol-glycerol-3-phosphate 3-phosphatidyltransferase activity"/>
    <property type="evidence" value="ECO:0007669"/>
    <property type="project" value="InterPro"/>
</dbReference>
<dbReference type="InterPro" id="IPR048254">
    <property type="entry name" value="CDP_ALCOHOL_P_TRANSF_CS"/>
</dbReference>
<gene>
    <name evidence="15" type="primary">pgsA1</name>
    <name evidence="15" type="ORF">MBOT_33530</name>
</gene>
<keyword evidence="8" id="KW-0443">Lipid metabolism</keyword>
<evidence type="ECO:0000256" key="13">
    <source>
        <dbReference type="SAM" id="MobiDB-lite"/>
    </source>
</evidence>
<dbReference type="InterPro" id="IPR050324">
    <property type="entry name" value="CDP-alcohol_PTase-I"/>
</dbReference>
<feature type="transmembrane region" description="Helical" evidence="14">
    <location>
        <begin position="156"/>
        <end position="182"/>
    </location>
</feature>
<evidence type="ECO:0000256" key="6">
    <source>
        <dbReference type="ARBA" id="ARBA00022692"/>
    </source>
</evidence>
<dbReference type="PANTHER" id="PTHR14269">
    <property type="entry name" value="CDP-DIACYLGLYCEROL--GLYCEROL-3-PHOSPHATE 3-PHOSPHATIDYLTRANSFERASE-RELATED"/>
    <property type="match status" value="1"/>
</dbReference>
<dbReference type="GO" id="GO:0046474">
    <property type="term" value="P:glycerophospholipid biosynthetic process"/>
    <property type="evidence" value="ECO:0007669"/>
    <property type="project" value="TreeGrafter"/>
</dbReference>
<reference evidence="15 16" key="1">
    <citation type="journal article" date="2019" name="Emerg. Microbes Infect.">
        <title>Comprehensive subspecies identification of 175 nontuberculous mycobacteria species based on 7547 genomic profiles.</title>
        <authorList>
            <person name="Matsumoto Y."/>
            <person name="Kinjo T."/>
            <person name="Motooka D."/>
            <person name="Nabeya D."/>
            <person name="Jung N."/>
            <person name="Uechi K."/>
            <person name="Horii T."/>
            <person name="Iida T."/>
            <person name="Fujita J."/>
            <person name="Nakamura S."/>
        </authorList>
    </citation>
    <scope>NUCLEOTIDE SEQUENCE [LARGE SCALE GENOMIC DNA]</scope>
    <source>
        <strain evidence="15 16">JCM 17322</strain>
    </source>
</reference>
<evidence type="ECO:0000256" key="9">
    <source>
        <dbReference type="ARBA" id="ARBA00023136"/>
    </source>
</evidence>
<keyword evidence="6 14" id="KW-0812">Transmembrane</keyword>
<evidence type="ECO:0000256" key="14">
    <source>
        <dbReference type="SAM" id="Phobius"/>
    </source>
</evidence>
<keyword evidence="16" id="KW-1185">Reference proteome</keyword>
<feature type="transmembrane region" description="Helical" evidence="14">
    <location>
        <begin position="20"/>
        <end position="48"/>
    </location>
</feature>
<evidence type="ECO:0000256" key="11">
    <source>
        <dbReference type="ARBA" id="ARBA00023264"/>
    </source>
</evidence>
<evidence type="ECO:0000256" key="12">
    <source>
        <dbReference type="RuleBase" id="RU003750"/>
    </source>
</evidence>
<dbReference type="PIRSF" id="PIRSF000847">
    <property type="entry name" value="Phos_ph_gly_syn"/>
    <property type="match status" value="1"/>
</dbReference>
<keyword evidence="9 14" id="KW-0472">Membrane</keyword>
<organism evidence="15 16">
    <name type="scientific">Mycobacterium botniense</name>
    <dbReference type="NCBI Taxonomy" id="84962"/>
    <lineage>
        <taxon>Bacteria</taxon>
        <taxon>Bacillati</taxon>
        <taxon>Actinomycetota</taxon>
        <taxon>Actinomycetes</taxon>
        <taxon>Mycobacteriales</taxon>
        <taxon>Mycobacteriaceae</taxon>
        <taxon>Mycobacterium</taxon>
    </lineage>
</organism>
<protein>
    <submittedName>
        <fullName evidence="15">Putative CDP-diacylglycerol--glycerol-3-phosphate 3-phosphatidyl-transferase 1</fullName>
    </submittedName>
</protein>
<evidence type="ECO:0000256" key="8">
    <source>
        <dbReference type="ARBA" id="ARBA00023098"/>
    </source>
</evidence>
<proteinExistence type="inferred from homology"/>
<comment type="caution">
    <text evidence="15">The sequence shown here is derived from an EMBL/GenBank/DDBJ whole genome shotgun (WGS) entry which is preliminary data.</text>
</comment>
<accession>A0A7I9Y1N6</accession>
<comment type="similarity">
    <text evidence="3 12">Belongs to the CDP-alcohol phosphatidyltransferase class-I family.</text>
</comment>
<comment type="pathway">
    <text evidence="2">Lipid metabolism; phospholipid metabolism.</text>
</comment>
<keyword evidence="7 14" id="KW-1133">Transmembrane helix</keyword>
<dbReference type="InterPro" id="IPR004570">
    <property type="entry name" value="Phosphatidylglycerol_P_synth"/>
</dbReference>
<keyword evidence="10" id="KW-0594">Phospholipid biosynthesis</keyword>
<dbReference type="EMBL" id="BLKW01000004">
    <property type="protein sequence ID" value="GFG75988.1"/>
    <property type="molecule type" value="Genomic_DNA"/>
</dbReference>
<dbReference type="InterPro" id="IPR043130">
    <property type="entry name" value="CDP-OH_PTrfase_TM_dom"/>
</dbReference>
<feature type="transmembrane region" description="Helical" evidence="14">
    <location>
        <begin position="129"/>
        <end position="150"/>
    </location>
</feature>
<dbReference type="Pfam" id="PF01066">
    <property type="entry name" value="CDP-OH_P_transf"/>
    <property type="match status" value="1"/>
</dbReference>
<name>A0A7I9Y1N6_9MYCO</name>
<sequence length="221" mass="23886">MEQPGPVRDQILTVPNALSVARLALIPVFVYVLLVPHADMWAAAILMFSGASDWADGKIARVLNQASKLGVLLDPAVDRLYMVVVPIAFGVRGIVPWAIVVALLARDGLLAATWPLLRSRGLSALPVTYIGKAATFGLMSAFPLILLGQWDAMWSRALLACGWACLIWGMYAYFWALVLYLAQVTMVVRRMPAVSRTGRELRATTPGDAGQPLAGTVDDRG</sequence>
<evidence type="ECO:0000256" key="3">
    <source>
        <dbReference type="ARBA" id="ARBA00010441"/>
    </source>
</evidence>
<dbReference type="Gene3D" id="1.20.120.1760">
    <property type="match status" value="1"/>
</dbReference>
<evidence type="ECO:0000256" key="5">
    <source>
        <dbReference type="ARBA" id="ARBA00022679"/>
    </source>
</evidence>
<keyword evidence="5 12" id="KW-0808">Transferase</keyword>
<evidence type="ECO:0000313" key="15">
    <source>
        <dbReference type="EMBL" id="GFG75988.1"/>
    </source>
</evidence>
<dbReference type="PANTHER" id="PTHR14269:SF62">
    <property type="entry name" value="CDP-DIACYLGLYCEROL--GLYCEROL-3-PHOSPHATE 3-PHOSPHATIDYLTRANSFERASE 1, CHLOROPLASTIC"/>
    <property type="match status" value="1"/>
</dbReference>
<evidence type="ECO:0000256" key="10">
    <source>
        <dbReference type="ARBA" id="ARBA00023209"/>
    </source>
</evidence>
<dbReference type="InterPro" id="IPR000462">
    <property type="entry name" value="CDP-OH_P_trans"/>
</dbReference>
<dbReference type="GO" id="GO:0016020">
    <property type="term" value="C:membrane"/>
    <property type="evidence" value="ECO:0007669"/>
    <property type="project" value="UniProtKB-SubCell"/>
</dbReference>
<dbReference type="PROSITE" id="PS00379">
    <property type="entry name" value="CDP_ALCOHOL_P_TRANSF"/>
    <property type="match status" value="1"/>
</dbReference>
<dbReference type="AlphaFoldDB" id="A0A7I9Y1N6"/>
<evidence type="ECO:0000256" key="2">
    <source>
        <dbReference type="ARBA" id="ARBA00005074"/>
    </source>
</evidence>
<feature type="region of interest" description="Disordered" evidence="13">
    <location>
        <begin position="199"/>
        <end position="221"/>
    </location>
</feature>
<evidence type="ECO:0000256" key="4">
    <source>
        <dbReference type="ARBA" id="ARBA00022516"/>
    </source>
</evidence>
<dbReference type="UniPathway" id="UPA00085"/>